<protein>
    <recommendedName>
        <fullName evidence="5">M6 family metalloprotease domain-containing protein</fullName>
    </recommendedName>
</protein>
<dbReference type="Pfam" id="PF07705">
    <property type="entry name" value="CARDB"/>
    <property type="match status" value="1"/>
</dbReference>
<dbReference type="PANTHER" id="PTHR41775:SF1">
    <property type="entry name" value="PEPTIDASE M6-LIKE DOMAIN-CONTAINING PROTEIN"/>
    <property type="match status" value="1"/>
</dbReference>
<proteinExistence type="predicted"/>
<evidence type="ECO:0000313" key="3">
    <source>
        <dbReference type="EMBL" id="RLE06830.1"/>
    </source>
</evidence>
<dbReference type="Proteomes" id="UP000277457">
    <property type="component" value="Unassembled WGS sequence"/>
</dbReference>
<reference evidence="3 4" key="1">
    <citation type="submission" date="2018-06" db="EMBL/GenBank/DDBJ databases">
        <title>Extensive metabolic versatility and redundancy in microbially diverse, dynamic hydrothermal sediments.</title>
        <authorList>
            <person name="Dombrowski N."/>
            <person name="Teske A."/>
            <person name="Baker B.J."/>
        </authorList>
    </citation>
    <scope>NUCLEOTIDE SEQUENCE [LARGE SCALE GENOMIC DNA]</scope>
    <source>
        <strain evidence="3">B7_G13</strain>
    </source>
</reference>
<evidence type="ECO:0000259" key="1">
    <source>
        <dbReference type="Pfam" id="PF05547"/>
    </source>
</evidence>
<dbReference type="NCBIfam" id="TIGR03296">
    <property type="entry name" value="M6dom_TIGR03296"/>
    <property type="match status" value="1"/>
</dbReference>
<comment type="caution">
    <text evidence="3">The sequence shown here is derived from an EMBL/GenBank/DDBJ whole genome shotgun (WGS) entry which is preliminary data.</text>
</comment>
<dbReference type="GO" id="GO:0008237">
    <property type="term" value="F:metallopeptidase activity"/>
    <property type="evidence" value="ECO:0007669"/>
    <property type="project" value="InterPro"/>
</dbReference>
<dbReference type="InterPro" id="IPR008757">
    <property type="entry name" value="Peptidase_M6-like_domain"/>
</dbReference>
<dbReference type="InterPro" id="IPR011635">
    <property type="entry name" value="CARDB"/>
</dbReference>
<dbReference type="GO" id="GO:0006508">
    <property type="term" value="P:proteolysis"/>
    <property type="evidence" value="ECO:0007669"/>
    <property type="project" value="InterPro"/>
</dbReference>
<dbReference type="Pfam" id="PF05547">
    <property type="entry name" value="Peptidase_M6"/>
    <property type="match status" value="1"/>
</dbReference>
<dbReference type="SUPFAM" id="SSF55486">
    <property type="entry name" value="Metalloproteases ('zincins'), catalytic domain"/>
    <property type="match status" value="1"/>
</dbReference>
<gene>
    <name evidence="3" type="ORF">DRZ78_04010</name>
</gene>
<dbReference type="InterPro" id="IPR024079">
    <property type="entry name" value="MetalloPept_cat_dom_sf"/>
</dbReference>
<feature type="domain" description="CARDB" evidence="2">
    <location>
        <begin position="474"/>
        <end position="579"/>
    </location>
</feature>
<accession>A0A662D105</accession>
<organism evidence="3 4">
    <name type="scientific">Aerophobetes bacterium</name>
    <dbReference type="NCBI Taxonomy" id="2030807"/>
    <lineage>
        <taxon>Bacteria</taxon>
        <taxon>Candidatus Aerophobota</taxon>
    </lineage>
</organism>
<dbReference type="Gene3D" id="3.40.390.10">
    <property type="entry name" value="Collagenase (Catalytic Domain)"/>
    <property type="match status" value="1"/>
</dbReference>
<evidence type="ECO:0000313" key="4">
    <source>
        <dbReference type="Proteomes" id="UP000277457"/>
    </source>
</evidence>
<evidence type="ECO:0000259" key="2">
    <source>
        <dbReference type="Pfam" id="PF07705"/>
    </source>
</evidence>
<feature type="domain" description="Peptidase M6-like" evidence="1">
    <location>
        <begin position="98"/>
        <end position="279"/>
    </location>
</feature>
<dbReference type="EMBL" id="QMPY01000145">
    <property type="protein sequence ID" value="RLE06830.1"/>
    <property type="molecule type" value="Genomic_DNA"/>
</dbReference>
<feature type="non-terminal residue" evidence="3">
    <location>
        <position position="680"/>
    </location>
</feature>
<name>A0A662D105_UNCAE</name>
<dbReference type="Gene3D" id="2.60.40.10">
    <property type="entry name" value="Immunoglobulins"/>
    <property type="match status" value="1"/>
</dbReference>
<dbReference type="AlphaFoldDB" id="A0A662D105"/>
<evidence type="ECO:0008006" key="5">
    <source>
        <dbReference type="Google" id="ProtNLM"/>
    </source>
</evidence>
<sequence length="680" mass="75123">MKHLVGLVSVVVALFLASSIPALSLEPPRPGELERYQKDGSLARRMEFAKSLQNYKFHPSLVQRKIAKIKALQEDKPFIPQVFPYSTGLPSHGTPRIFAILIDFPDYPHTNEKSIFVNKLFGTGDSAEFPYESLTKYYERSSYGALSIQGDVLGWYTAQHNRDYYGSSDYSGVKELIKEALDYYDPTHDFSQYDNNGDGRIDYFCVFWAGPDTGWSSIWWGWCDMYGTLFGGDSYTIDGKQLGIFSWQWEANPVGTDFTPHTVIHETGHALGLPDYYDYDPSIGPAGGVGGLDMMDANWGDHNAFSKWLLDWVTPTIIGDSNNVHTLTLYPSSLYSDCVTIMPGQTLSDYFAEYFIVQNRSRVYNDFYIPTDGLLIWHVDAQLNDSGTDFRYDNSYTDHKLLRLMEADGLEEIETGDGLADAGDFYTSGDVFSPYPEAIPNSTDYAGNYTGVSVLNITKNDLTMTADLIIYGGPDLTITSITSTPEIPSPGQPVSVTVNFANQGSDAGAFWIDLYKDHDTIPSSGEGGDDWVQISGLSAGQTSSTTFTYTYDTEGIKKVWAQIDTEGEVAEANENNNIFGPYNLSVSNPPFLNHTPVTFATKGEPISISVEINDDSPGTPSATLYYRKGGRGSYAFLSMSLTSGSNYTATIPASEVTDRAIEYYIEAQDIYGGTATSPII</sequence>
<dbReference type="InterPro" id="IPR013783">
    <property type="entry name" value="Ig-like_fold"/>
</dbReference>
<dbReference type="PANTHER" id="PTHR41775">
    <property type="entry name" value="SECRETED PROTEIN-RELATED"/>
    <property type="match status" value="1"/>
</dbReference>